<accession>A0ABP8ZZA1</accession>
<evidence type="ECO:0000313" key="5">
    <source>
        <dbReference type="Proteomes" id="UP001501147"/>
    </source>
</evidence>
<organism evidence="4 5">
    <name type="scientific">Streptomyces sanyensis</name>
    <dbReference type="NCBI Taxonomy" id="568869"/>
    <lineage>
        <taxon>Bacteria</taxon>
        <taxon>Bacillati</taxon>
        <taxon>Actinomycetota</taxon>
        <taxon>Actinomycetes</taxon>
        <taxon>Kitasatosporales</taxon>
        <taxon>Streptomycetaceae</taxon>
        <taxon>Streptomyces</taxon>
    </lineage>
</organism>
<evidence type="ECO:0000313" key="4">
    <source>
        <dbReference type="EMBL" id="GAA4768890.1"/>
    </source>
</evidence>
<evidence type="ECO:0000259" key="3">
    <source>
        <dbReference type="Pfam" id="PF21725"/>
    </source>
</evidence>
<dbReference type="InterPro" id="IPR049082">
    <property type="entry name" value="T7SS_signal"/>
</dbReference>
<feature type="domain" description="Putative T7SS secretion signal" evidence="3">
    <location>
        <begin position="23"/>
        <end position="261"/>
    </location>
</feature>
<protein>
    <submittedName>
        <fullName evidence="4">Uncharacterized protein</fullName>
    </submittedName>
</protein>
<evidence type="ECO:0000256" key="1">
    <source>
        <dbReference type="SAM" id="MobiDB-lite"/>
    </source>
</evidence>
<gene>
    <name evidence="4" type="ORF">GCM10023329_14540</name>
</gene>
<comment type="caution">
    <text evidence="4">The sequence shown here is derived from an EMBL/GenBank/DDBJ whole genome shotgun (WGS) entry which is preliminary data.</text>
</comment>
<feature type="region of interest" description="Disordered" evidence="1">
    <location>
        <begin position="379"/>
        <end position="405"/>
    </location>
</feature>
<sequence>MTDFGVIRDITGKGVDKFIETVDSGIDKGKEALGEGVDWATEKAGQGLRHYGYDGVAEVVEDWGDEAASSLGAEVGEQQLGQTEEANELVHGKPEKIAATAKNLRDFQRAFDLVGGGMKKLDASAWKGEAADSFRERFAPLPVDWMRAADAFESAAKALETYSRTITIAQGKAREAIALHREGENESKASVNAYNKKVETYNASRNTDNPLPHPGKFTDPGASKRSRARDILADAREARNEAADLAKNAVKAAMAHAPQEPAGMEKAKLRMMDLAMGQGVELAHFGGGIIKGTAGLANFVRSLHPLDAYNLTHPAEYYRSVNTTLAGLASTAANPDRALRNVWESAKGDPSEFIGRLVPELIGTKGAGALRGGLRAGMRRGLDDHPANGMLRRQTSRGSGGEIPSPEEIKRAVMESNPQILARKWPDDDGRYYATRVLKGGRPDGETVFAGHGFREIDAGTFTVPEGTKITFYIPDAERIPGLNGVAVEGGSYPRGGYYETFEAGQQVPDYTLAPPAASGGGGFSVYENSTTVASKVQLSELLKEDMGNVHWAACREIR</sequence>
<dbReference type="Pfam" id="PF21527">
    <property type="entry name" value="Stv"/>
    <property type="match status" value="1"/>
</dbReference>
<reference evidence="5" key="1">
    <citation type="journal article" date="2019" name="Int. J. Syst. Evol. Microbiol.">
        <title>The Global Catalogue of Microorganisms (GCM) 10K type strain sequencing project: providing services to taxonomists for standard genome sequencing and annotation.</title>
        <authorList>
            <consortium name="The Broad Institute Genomics Platform"/>
            <consortium name="The Broad Institute Genome Sequencing Center for Infectious Disease"/>
            <person name="Wu L."/>
            <person name="Ma J."/>
        </authorList>
    </citation>
    <scope>NUCLEOTIDE SEQUENCE [LARGE SCALE GENOMIC DNA]</scope>
    <source>
        <strain evidence="5">JCM 18324</strain>
    </source>
</reference>
<dbReference type="EMBL" id="BAABJV010000002">
    <property type="protein sequence ID" value="GAA4768890.1"/>
    <property type="molecule type" value="Genomic_DNA"/>
</dbReference>
<name>A0ABP8ZZA1_9ACTN</name>
<feature type="region of interest" description="Disordered" evidence="1">
    <location>
        <begin position="203"/>
        <end position="228"/>
    </location>
</feature>
<proteinExistence type="predicted"/>
<dbReference type="InterPro" id="IPR049002">
    <property type="entry name" value="Stv"/>
</dbReference>
<dbReference type="Pfam" id="PF21725">
    <property type="entry name" value="T7SS_signal"/>
    <property type="match status" value="1"/>
</dbReference>
<evidence type="ECO:0000259" key="2">
    <source>
        <dbReference type="Pfam" id="PF21527"/>
    </source>
</evidence>
<dbReference type="Proteomes" id="UP001501147">
    <property type="component" value="Unassembled WGS sequence"/>
</dbReference>
<feature type="domain" description="Putative adhesin Stv" evidence="2">
    <location>
        <begin position="446"/>
        <end position="557"/>
    </location>
</feature>
<dbReference type="RefSeq" id="WP_345610869.1">
    <property type="nucleotide sequence ID" value="NZ_BAABJV010000002.1"/>
</dbReference>
<keyword evidence="5" id="KW-1185">Reference proteome</keyword>